<organism evidence="3 4">
    <name type="scientific">Colletotrichum scovillei</name>
    <dbReference type="NCBI Taxonomy" id="1209932"/>
    <lineage>
        <taxon>Eukaryota</taxon>
        <taxon>Fungi</taxon>
        <taxon>Dikarya</taxon>
        <taxon>Ascomycota</taxon>
        <taxon>Pezizomycotina</taxon>
        <taxon>Sordariomycetes</taxon>
        <taxon>Hypocreomycetidae</taxon>
        <taxon>Glomerellales</taxon>
        <taxon>Glomerellaceae</taxon>
        <taxon>Colletotrichum</taxon>
        <taxon>Colletotrichum acutatum species complex</taxon>
    </lineage>
</organism>
<keyword evidence="2" id="KW-0472">Membrane</keyword>
<keyword evidence="2" id="KW-0812">Transmembrane</keyword>
<feature type="region of interest" description="Disordered" evidence="1">
    <location>
        <begin position="443"/>
        <end position="512"/>
    </location>
</feature>
<feature type="transmembrane region" description="Helical" evidence="2">
    <location>
        <begin position="238"/>
        <end position="259"/>
    </location>
</feature>
<sequence>MADGLDSITRWQIPPSDLTWDIDANCQLFADFANNIIRRSSEYSMWDYCAIDPDALRAYVLSSLPPDLQEAATNATSSDITLWYMLGCDYADLQNDCNSEACRSAVNFRDAVFGGVTMPQFCVTELRSRLGMQGNADIAGIGVAISLCIEAFLVIAFFTSHMADIIRDHESSSSSPPSRVRNALRAVLPAFYWSSVILNLGIVAASLRTATVVSGDDQTEALINWRNGGSLSPYDVQLAALVSVFSFQPTFMAGLMLAVSGERRRVTLNLAIVPVLGLLLVPLLYMTMTWISVFPRMVASLLTDEFDPSYINSVAKNTVVVSDCLTWAMLAICGIKVTSSFANRLMSRRPRREPKPLSSQIMIGVYLIQLVSIITMLISLYVFFWLRSITIGLGDGNDPQLDWGFGQILALTTWIPVIVDFVYTYIVGMRKGLEGHMPGDYSVVPTADLEDQDSPPENHMLQPMADSQTSPSSGSESLNQSSSSRPRFSEPAHPFPKQQPAPLRQAQRRHST</sequence>
<evidence type="ECO:0000313" key="3">
    <source>
        <dbReference type="EMBL" id="KAG7049951.1"/>
    </source>
</evidence>
<comment type="caution">
    <text evidence="3">The sequence shown here is derived from an EMBL/GenBank/DDBJ whole genome shotgun (WGS) entry which is preliminary data.</text>
</comment>
<gene>
    <name evidence="3" type="ORF">JMJ77_012709</name>
</gene>
<evidence type="ECO:0000313" key="4">
    <source>
        <dbReference type="Proteomes" id="UP000699042"/>
    </source>
</evidence>
<feature type="transmembrane region" description="Helical" evidence="2">
    <location>
        <begin position="183"/>
        <end position="207"/>
    </location>
</feature>
<proteinExistence type="predicted"/>
<keyword evidence="2" id="KW-1133">Transmembrane helix</keyword>
<dbReference type="EMBL" id="JAESDN010000005">
    <property type="protein sequence ID" value="KAG7049951.1"/>
    <property type="molecule type" value="Genomic_DNA"/>
</dbReference>
<evidence type="ECO:0000256" key="1">
    <source>
        <dbReference type="SAM" id="MobiDB-lite"/>
    </source>
</evidence>
<feature type="compositionally biased region" description="Low complexity" evidence="1">
    <location>
        <begin position="470"/>
        <end position="484"/>
    </location>
</feature>
<dbReference type="AlphaFoldDB" id="A0A9P7R4A0"/>
<feature type="transmembrane region" description="Helical" evidence="2">
    <location>
        <begin position="363"/>
        <end position="384"/>
    </location>
</feature>
<evidence type="ECO:0000256" key="2">
    <source>
        <dbReference type="SAM" id="Phobius"/>
    </source>
</evidence>
<feature type="transmembrane region" description="Helical" evidence="2">
    <location>
        <begin position="138"/>
        <end position="162"/>
    </location>
</feature>
<feature type="transmembrane region" description="Helical" evidence="2">
    <location>
        <begin position="404"/>
        <end position="427"/>
    </location>
</feature>
<feature type="transmembrane region" description="Helical" evidence="2">
    <location>
        <begin position="325"/>
        <end position="342"/>
    </location>
</feature>
<reference evidence="3" key="1">
    <citation type="submission" date="2021-05" db="EMBL/GenBank/DDBJ databases">
        <title>Comparative genomics of three Colletotrichum scovillei strains and genetic complementation revealed genes involved fungal growth and virulence on chili pepper.</title>
        <authorList>
            <person name="Hsieh D.-K."/>
            <person name="Chuang S.-C."/>
            <person name="Chen C.-Y."/>
            <person name="Chao Y.-T."/>
            <person name="Lu M.-Y.J."/>
            <person name="Lee M.-H."/>
            <person name="Shih M.-C."/>
        </authorList>
    </citation>
    <scope>NUCLEOTIDE SEQUENCE</scope>
    <source>
        <strain evidence="3">Coll-153</strain>
    </source>
</reference>
<keyword evidence="4" id="KW-1185">Reference proteome</keyword>
<name>A0A9P7R4A0_9PEZI</name>
<protein>
    <submittedName>
        <fullName evidence="3">C6 zinc finger domain containing protein</fullName>
    </submittedName>
</protein>
<dbReference type="Proteomes" id="UP000699042">
    <property type="component" value="Unassembled WGS sequence"/>
</dbReference>
<accession>A0A9P7R4A0</accession>
<feature type="transmembrane region" description="Helical" evidence="2">
    <location>
        <begin position="271"/>
        <end position="293"/>
    </location>
</feature>